<dbReference type="SUPFAM" id="SSF103481">
    <property type="entry name" value="Multidrug resistance efflux transporter EmrE"/>
    <property type="match status" value="2"/>
</dbReference>
<feature type="transmembrane region" description="Helical" evidence="8">
    <location>
        <begin position="52"/>
        <end position="73"/>
    </location>
</feature>
<accession>A0ABP6ADG6</accession>
<keyword evidence="11" id="KW-1185">Reference proteome</keyword>
<sequence length="315" mass="30962">MEQLPGPAGPSGAAPPGAAPVAGTAKAVGLVAGGMAGQQVGSAVATLLFPQVGPTGVAALRLSVSAVLLLVLFRPRLRGHGRSDWAVVAGFGTALGAMNLLFYEAIARIPLGPAVTIEVLGPLAVAVFGSRGAVRWLWAGLALAGVALLGGGGYGELTAAGTAFALGAAAMWAAYILLSARAGARFPRVDGLAMAMTVGAVLSLPLGIATAGADLLRPAVLGWGAVVALLSSALPYSLELLALRRLPAATFAVLMSLAPAVAALAGWLLLGQMLGPGGWAAVALVVAASAGAVWTSGRQPQRGHRGGGQGGDALD</sequence>
<dbReference type="InterPro" id="IPR037185">
    <property type="entry name" value="EmrE-like"/>
</dbReference>
<protein>
    <submittedName>
        <fullName evidence="10">EamA family transporter</fullName>
    </submittedName>
</protein>
<evidence type="ECO:0000256" key="7">
    <source>
        <dbReference type="SAM" id="MobiDB-lite"/>
    </source>
</evidence>
<keyword evidence="5 8" id="KW-1133">Transmembrane helix</keyword>
<evidence type="ECO:0000256" key="4">
    <source>
        <dbReference type="ARBA" id="ARBA00022692"/>
    </source>
</evidence>
<keyword evidence="6 8" id="KW-0472">Membrane</keyword>
<evidence type="ECO:0000256" key="5">
    <source>
        <dbReference type="ARBA" id="ARBA00022989"/>
    </source>
</evidence>
<feature type="domain" description="EamA" evidence="9">
    <location>
        <begin position="161"/>
        <end position="291"/>
    </location>
</feature>
<comment type="similarity">
    <text evidence="2">Belongs to the EamA transporter family.</text>
</comment>
<feature type="region of interest" description="Disordered" evidence="7">
    <location>
        <begin position="296"/>
        <end position="315"/>
    </location>
</feature>
<keyword evidence="3" id="KW-1003">Cell membrane</keyword>
<evidence type="ECO:0000256" key="1">
    <source>
        <dbReference type="ARBA" id="ARBA00004651"/>
    </source>
</evidence>
<proteinExistence type="inferred from homology"/>
<feature type="transmembrane region" description="Helical" evidence="8">
    <location>
        <begin position="219"/>
        <end position="238"/>
    </location>
</feature>
<dbReference type="InterPro" id="IPR051258">
    <property type="entry name" value="Diverse_Substrate_Transporter"/>
</dbReference>
<name>A0ABP6ADG6_9ACTN</name>
<evidence type="ECO:0000256" key="3">
    <source>
        <dbReference type="ARBA" id="ARBA00022475"/>
    </source>
</evidence>
<feature type="transmembrane region" description="Helical" evidence="8">
    <location>
        <begin position="85"/>
        <end position="103"/>
    </location>
</feature>
<comment type="subcellular location">
    <subcellularLocation>
        <location evidence="1">Cell membrane</location>
        <topology evidence="1">Multi-pass membrane protein</topology>
    </subcellularLocation>
</comment>
<feature type="transmembrane region" description="Helical" evidence="8">
    <location>
        <begin position="250"/>
        <end position="270"/>
    </location>
</feature>
<reference evidence="11" key="1">
    <citation type="journal article" date="2019" name="Int. J. Syst. Evol. Microbiol.">
        <title>The Global Catalogue of Microorganisms (GCM) 10K type strain sequencing project: providing services to taxonomists for standard genome sequencing and annotation.</title>
        <authorList>
            <consortium name="The Broad Institute Genomics Platform"/>
            <consortium name="The Broad Institute Genome Sequencing Center for Infectious Disease"/>
            <person name="Wu L."/>
            <person name="Ma J."/>
        </authorList>
    </citation>
    <scope>NUCLEOTIDE SEQUENCE [LARGE SCALE GENOMIC DNA]</scope>
    <source>
        <strain evidence="11">JCM 3367</strain>
    </source>
</reference>
<feature type="transmembrane region" description="Helical" evidence="8">
    <location>
        <begin position="160"/>
        <end position="180"/>
    </location>
</feature>
<feature type="transmembrane region" description="Helical" evidence="8">
    <location>
        <begin position="109"/>
        <end position="129"/>
    </location>
</feature>
<feature type="transmembrane region" description="Helical" evidence="8">
    <location>
        <begin position="136"/>
        <end position="154"/>
    </location>
</feature>
<keyword evidence="4 8" id="KW-0812">Transmembrane</keyword>
<evidence type="ECO:0000313" key="10">
    <source>
        <dbReference type="EMBL" id="GAA2513097.1"/>
    </source>
</evidence>
<dbReference type="PANTHER" id="PTHR42920:SF5">
    <property type="entry name" value="EAMA DOMAIN-CONTAINING PROTEIN"/>
    <property type="match status" value="1"/>
</dbReference>
<feature type="transmembrane region" description="Helical" evidence="8">
    <location>
        <begin position="192"/>
        <end position="213"/>
    </location>
</feature>
<dbReference type="Proteomes" id="UP001499978">
    <property type="component" value="Unassembled WGS sequence"/>
</dbReference>
<feature type="compositionally biased region" description="Gly residues" evidence="7">
    <location>
        <begin position="306"/>
        <end position="315"/>
    </location>
</feature>
<evidence type="ECO:0000313" key="11">
    <source>
        <dbReference type="Proteomes" id="UP001499978"/>
    </source>
</evidence>
<dbReference type="EMBL" id="BAAARY010000001">
    <property type="protein sequence ID" value="GAA2513097.1"/>
    <property type="molecule type" value="Genomic_DNA"/>
</dbReference>
<dbReference type="PANTHER" id="PTHR42920">
    <property type="entry name" value="OS03G0707200 PROTEIN-RELATED"/>
    <property type="match status" value="1"/>
</dbReference>
<evidence type="ECO:0000256" key="2">
    <source>
        <dbReference type="ARBA" id="ARBA00007362"/>
    </source>
</evidence>
<evidence type="ECO:0000259" key="9">
    <source>
        <dbReference type="Pfam" id="PF00892"/>
    </source>
</evidence>
<dbReference type="Pfam" id="PF00892">
    <property type="entry name" value="EamA"/>
    <property type="match status" value="1"/>
</dbReference>
<evidence type="ECO:0000256" key="6">
    <source>
        <dbReference type="ARBA" id="ARBA00023136"/>
    </source>
</evidence>
<organism evidence="10 11">
    <name type="scientific">Pilimelia columellifera subsp. columellifera</name>
    <dbReference type="NCBI Taxonomy" id="706583"/>
    <lineage>
        <taxon>Bacteria</taxon>
        <taxon>Bacillati</taxon>
        <taxon>Actinomycetota</taxon>
        <taxon>Actinomycetes</taxon>
        <taxon>Micromonosporales</taxon>
        <taxon>Micromonosporaceae</taxon>
        <taxon>Pilimelia</taxon>
    </lineage>
</organism>
<dbReference type="InterPro" id="IPR000620">
    <property type="entry name" value="EamA_dom"/>
</dbReference>
<comment type="caution">
    <text evidence="10">The sequence shown here is derived from an EMBL/GenBank/DDBJ whole genome shotgun (WGS) entry which is preliminary data.</text>
</comment>
<evidence type="ECO:0000256" key="8">
    <source>
        <dbReference type="SAM" id="Phobius"/>
    </source>
</evidence>
<dbReference type="RefSeq" id="WP_344167648.1">
    <property type="nucleotide sequence ID" value="NZ_BAAARY010000001.1"/>
</dbReference>
<gene>
    <name evidence="10" type="ORF">GCM10010201_05750</name>
</gene>
<feature type="transmembrane region" description="Helical" evidence="8">
    <location>
        <begin position="276"/>
        <end position="295"/>
    </location>
</feature>